<evidence type="ECO:0000256" key="5">
    <source>
        <dbReference type="ARBA" id="ARBA00022490"/>
    </source>
</evidence>
<comment type="subunit">
    <text evidence="12">Homotetramer; dimer of dimers.</text>
</comment>
<dbReference type="InterPro" id="IPR013785">
    <property type="entry name" value="Aldolase_TIM"/>
</dbReference>
<dbReference type="Proteomes" id="UP000295087">
    <property type="component" value="Unassembled WGS sequence"/>
</dbReference>
<dbReference type="SMART" id="SM01130">
    <property type="entry name" value="DHDPS"/>
    <property type="match status" value="1"/>
</dbReference>
<comment type="similarity">
    <text evidence="3 12 13">Belongs to the DapA family.</text>
</comment>
<evidence type="ECO:0000256" key="8">
    <source>
        <dbReference type="ARBA" id="ARBA00023154"/>
    </source>
</evidence>
<keyword evidence="6 12" id="KW-0028">Amino-acid biosynthesis</keyword>
<feature type="active site" description="Schiff-base intermediate with substrate" evidence="12 14">
    <location>
        <position position="172"/>
    </location>
</feature>
<dbReference type="Gene3D" id="3.20.20.70">
    <property type="entry name" value="Aldolase class I"/>
    <property type="match status" value="1"/>
</dbReference>
<evidence type="ECO:0000256" key="2">
    <source>
        <dbReference type="ARBA" id="ARBA00005120"/>
    </source>
</evidence>
<dbReference type="InterPro" id="IPR002220">
    <property type="entry name" value="DapA-like"/>
</dbReference>
<keyword evidence="17" id="KW-1185">Reference proteome</keyword>
<dbReference type="PIRSF" id="PIRSF001365">
    <property type="entry name" value="DHDPS"/>
    <property type="match status" value="1"/>
</dbReference>
<evidence type="ECO:0000256" key="7">
    <source>
        <dbReference type="ARBA" id="ARBA00022915"/>
    </source>
</evidence>
<keyword evidence="10 12" id="KW-0704">Schiff base</keyword>
<accession>A0A4R6PHX5</accession>
<dbReference type="Pfam" id="PF00701">
    <property type="entry name" value="DHDPS"/>
    <property type="match status" value="1"/>
</dbReference>
<reference evidence="16 17" key="1">
    <citation type="submission" date="2019-03" db="EMBL/GenBank/DDBJ databases">
        <title>Genomic Encyclopedia of Type Strains, Phase IV (KMG-IV): sequencing the most valuable type-strain genomes for metagenomic binning, comparative biology and taxonomic classification.</title>
        <authorList>
            <person name="Goeker M."/>
        </authorList>
    </citation>
    <scope>NUCLEOTIDE SEQUENCE [LARGE SCALE GENOMIC DNA]</scope>
    <source>
        <strain evidence="16 17">DSM 44496</strain>
    </source>
</reference>
<dbReference type="EMBL" id="SNXK01000004">
    <property type="protein sequence ID" value="TDP37928.1"/>
    <property type="molecule type" value="Genomic_DNA"/>
</dbReference>
<proteinExistence type="inferred from homology"/>
<sequence>MVAGFDDGVMTSLHGLFVPLVTPFTADGALAPDALRAHAHTVLDAGATGLVALGTTAEPTALTPAERAEVLDICATVCAERDAPLIVCAGGNATAEAAAAVAAVPPSAAAVLSVVPYYVRPSEEGVIAHFTALAAASPAPILVYDVPYRTARTLGAATLIRLTTIANIAGFKHSVGGITDATVELMATVGDRTTVLAGDDRFASPLLALGADGAILAAANVAPAGYAELVRAWGTGDLARGRAVGNRLDALGAALFAEPNPTVVKGVLAARGEIPSAAVRLPLLPASAESVAAALSAAATQP</sequence>
<protein>
    <recommendedName>
        <fullName evidence="4 12">4-hydroxy-tetrahydrodipicolinate synthase</fullName>
        <shortName evidence="12">HTPA synthase</shortName>
        <ecNumber evidence="4 12">4.3.3.7</ecNumber>
    </recommendedName>
</protein>
<comment type="pathway">
    <text evidence="2 12">Amino-acid biosynthesis; L-lysine biosynthesis via DAP pathway; (S)-tetrahydrodipicolinate from L-aspartate: step 3/4.</text>
</comment>
<keyword evidence="9 12" id="KW-0456">Lyase</keyword>
<dbReference type="PROSITE" id="PS00666">
    <property type="entry name" value="DHDPS_2"/>
    <property type="match status" value="1"/>
</dbReference>
<comment type="caution">
    <text evidence="12">Was originally thought to be a dihydrodipicolinate synthase (DHDPS), catalyzing the condensation of (S)-aspartate-beta-semialdehyde [(S)-ASA] and pyruvate to dihydrodipicolinate (DHDP). However, it was shown in E.coli that the product of the enzymatic reaction is not dihydrodipicolinate but in fact (4S)-4-hydroxy-2,3,4,5-tetrahydro-(2S)-dipicolinic acid (HTPA), and that the consecutive dehydration reaction leading to DHDP is not spontaneous but catalyzed by DapB.</text>
</comment>
<evidence type="ECO:0000256" key="3">
    <source>
        <dbReference type="ARBA" id="ARBA00007592"/>
    </source>
</evidence>
<dbReference type="SUPFAM" id="SSF51569">
    <property type="entry name" value="Aldolase"/>
    <property type="match status" value="1"/>
</dbReference>
<gene>
    <name evidence="12" type="primary">dapA</name>
    <name evidence="16" type="ORF">DFR75_104280</name>
</gene>
<keyword evidence="5 12" id="KW-0963">Cytoplasm</keyword>
<keyword evidence="8 12" id="KW-0457">Lysine biosynthesis</keyword>
<evidence type="ECO:0000256" key="12">
    <source>
        <dbReference type="HAMAP-Rule" id="MF_00418"/>
    </source>
</evidence>
<evidence type="ECO:0000256" key="4">
    <source>
        <dbReference type="ARBA" id="ARBA00012086"/>
    </source>
</evidence>
<evidence type="ECO:0000256" key="14">
    <source>
        <dbReference type="PIRSR" id="PIRSR001365-1"/>
    </source>
</evidence>
<comment type="function">
    <text evidence="1 12">Catalyzes the condensation of (S)-aspartate-beta-semialdehyde [(S)-ASA] and pyruvate to 4-hydroxy-tetrahydrodipicolinate (HTPA).</text>
</comment>
<comment type="catalytic activity">
    <reaction evidence="11 12">
        <text>L-aspartate 4-semialdehyde + pyruvate = (2S,4S)-4-hydroxy-2,3,4,5-tetrahydrodipicolinate + H2O + H(+)</text>
        <dbReference type="Rhea" id="RHEA:34171"/>
        <dbReference type="ChEBI" id="CHEBI:15361"/>
        <dbReference type="ChEBI" id="CHEBI:15377"/>
        <dbReference type="ChEBI" id="CHEBI:15378"/>
        <dbReference type="ChEBI" id="CHEBI:67139"/>
        <dbReference type="ChEBI" id="CHEBI:537519"/>
        <dbReference type="EC" id="4.3.3.7"/>
    </reaction>
</comment>
<name>A0A4R6PHX5_NOCIG</name>
<evidence type="ECO:0000256" key="13">
    <source>
        <dbReference type="PIRNR" id="PIRNR001365"/>
    </source>
</evidence>
<dbReference type="HAMAP" id="MF_00418">
    <property type="entry name" value="DapA"/>
    <property type="match status" value="1"/>
</dbReference>
<evidence type="ECO:0000256" key="15">
    <source>
        <dbReference type="PIRSR" id="PIRSR001365-2"/>
    </source>
</evidence>
<feature type="binding site" evidence="12 15">
    <location>
        <position position="215"/>
    </location>
    <ligand>
        <name>pyruvate</name>
        <dbReference type="ChEBI" id="CHEBI:15361"/>
    </ligand>
</feature>
<feature type="site" description="Part of a proton relay during catalysis" evidence="12">
    <location>
        <position position="55"/>
    </location>
</feature>
<organism evidence="16 17">
    <name type="scientific">Nocardia ignorata</name>
    <dbReference type="NCBI Taxonomy" id="145285"/>
    <lineage>
        <taxon>Bacteria</taxon>
        <taxon>Bacillati</taxon>
        <taxon>Actinomycetota</taxon>
        <taxon>Actinomycetes</taxon>
        <taxon>Mycobacteriales</taxon>
        <taxon>Nocardiaceae</taxon>
        <taxon>Nocardia</taxon>
    </lineage>
</organism>
<dbReference type="EC" id="4.3.3.7" evidence="4 12"/>
<dbReference type="InterPro" id="IPR020625">
    <property type="entry name" value="Schiff_base-form_aldolases_AS"/>
</dbReference>
<dbReference type="PANTHER" id="PTHR12128:SF66">
    <property type="entry name" value="4-HYDROXY-2-OXOGLUTARATE ALDOLASE, MITOCHONDRIAL"/>
    <property type="match status" value="1"/>
</dbReference>
<dbReference type="GO" id="GO:0005737">
    <property type="term" value="C:cytoplasm"/>
    <property type="evidence" value="ECO:0007669"/>
    <property type="project" value="UniProtKB-SubCell"/>
</dbReference>
<feature type="binding site" evidence="12 15">
    <location>
        <position position="56"/>
    </location>
    <ligand>
        <name>pyruvate</name>
        <dbReference type="ChEBI" id="CHEBI:15361"/>
    </ligand>
</feature>
<feature type="active site" description="Proton donor/acceptor" evidence="12 14">
    <location>
        <position position="144"/>
    </location>
</feature>
<comment type="subcellular location">
    <subcellularLocation>
        <location evidence="12">Cytoplasm</location>
    </subcellularLocation>
</comment>
<evidence type="ECO:0000256" key="10">
    <source>
        <dbReference type="ARBA" id="ARBA00023270"/>
    </source>
</evidence>
<dbReference type="GO" id="GO:0009089">
    <property type="term" value="P:lysine biosynthetic process via diaminopimelate"/>
    <property type="evidence" value="ECO:0007669"/>
    <property type="project" value="UniProtKB-UniRule"/>
</dbReference>
<dbReference type="PANTHER" id="PTHR12128">
    <property type="entry name" value="DIHYDRODIPICOLINATE SYNTHASE"/>
    <property type="match status" value="1"/>
</dbReference>
<feature type="site" description="Part of a proton relay during catalysis" evidence="12">
    <location>
        <position position="118"/>
    </location>
</feature>
<dbReference type="InterPro" id="IPR005263">
    <property type="entry name" value="DapA"/>
</dbReference>
<keyword evidence="7 12" id="KW-0220">Diaminopimelate biosynthesis</keyword>
<dbReference type="GO" id="GO:0008840">
    <property type="term" value="F:4-hydroxy-tetrahydrodipicolinate synthase activity"/>
    <property type="evidence" value="ECO:0007669"/>
    <property type="project" value="UniProtKB-UniRule"/>
</dbReference>
<dbReference type="GO" id="GO:0019877">
    <property type="term" value="P:diaminopimelate biosynthetic process"/>
    <property type="evidence" value="ECO:0007669"/>
    <property type="project" value="UniProtKB-UniRule"/>
</dbReference>
<evidence type="ECO:0000256" key="9">
    <source>
        <dbReference type="ARBA" id="ARBA00023239"/>
    </source>
</evidence>
<evidence type="ECO:0000256" key="1">
    <source>
        <dbReference type="ARBA" id="ARBA00003294"/>
    </source>
</evidence>
<evidence type="ECO:0000313" key="17">
    <source>
        <dbReference type="Proteomes" id="UP000295087"/>
    </source>
</evidence>
<evidence type="ECO:0000313" key="16">
    <source>
        <dbReference type="EMBL" id="TDP37928.1"/>
    </source>
</evidence>
<evidence type="ECO:0000256" key="6">
    <source>
        <dbReference type="ARBA" id="ARBA00022605"/>
    </source>
</evidence>
<dbReference type="PRINTS" id="PR00146">
    <property type="entry name" value="DHPICSNTHASE"/>
</dbReference>
<dbReference type="UniPathway" id="UPA00034">
    <property type="reaction ID" value="UER00017"/>
</dbReference>
<evidence type="ECO:0000256" key="11">
    <source>
        <dbReference type="ARBA" id="ARBA00047836"/>
    </source>
</evidence>
<dbReference type="AlphaFoldDB" id="A0A4R6PHX5"/>
<comment type="caution">
    <text evidence="16">The sequence shown here is derived from an EMBL/GenBank/DDBJ whole genome shotgun (WGS) entry which is preliminary data.</text>
</comment>